<evidence type="ECO:0000256" key="4">
    <source>
        <dbReference type="ARBA" id="ARBA00023136"/>
    </source>
</evidence>
<evidence type="ECO:0000313" key="7">
    <source>
        <dbReference type="EMBL" id="MFC6645804.1"/>
    </source>
</evidence>
<dbReference type="SUPFAM" id="SSF103473">
    <property type="entry name" value="MFS general substrate transporter"/>
    <property type="match status" value="1"/>
</dbReference>
<evidence type="ECO:0000256" key="3">
    <source>
        <dbReference type="ARBA" id="ARBA00022989"/>
    </source>
</evidence>
<name>A0ABW1Z9L0_9BACT</name>
<dbReference type="PROSITE" id="PS50850">
    <property type="entry name" value="MFS"/>
    <property type="match status" value="1"/>
</dbReference>
<feature type="transmembrane region" description="Helical" evidence="5">
    <location>
        <begin position="187"/>
        <end position="209"/>
    </location>
</feature>
<keyword evidence="4 5" id="KW-0472">Membrane</keyword>
<dbReference type="PROSITE" id="PS00216">
    <property type="entry name" value="SUGAR_TRANSPORT_1"/>
    <property type="match status" value="1"/>
</dbReference>
<feature type="transmembrane region" description="Helical" evidence="5">
    <location>
        <begin position="390"/>
        <end position="412"/>
    </location>
</feature>
<dbReference type="Gene3D" id="1.20.1250.20">
    <property type="entry name" value="MFS general substrate transporter like domains"/>
    <property type="match status" value="2"/>
</dbReference>
<dbReference type="Pfam" id="PF07690">
    <property type="entry name" value="MFS_1"/>
    <property type="match status" value="1"/>
</dbReference>
<feature type="domain" description="Major facilitator superfamily (MFS) profile" evidence="6">
    <location>
        <begin position="35"/>
        <end position="416"/>
    </location>
</feature>
<evidence type="ECO:0000256" key="5">
    <source>
        <dbReference type="SAM" id="Phobius"/>
    </source>
</evidence>
<protein>
    <submittedName>
        <fullName evidence="7">MFS transporter</fullName>
    </submittedName>
</protein>
<feature type="transmembrane region" description="Helical" evidence="5">
    <location>
        <begin position="126"/>
        <end position="146"/>
    </location>
</feature>
<feature type="transmembrane region" description="Helical" evidence="5">
    <location>
        <begin position="32"/>
        <end position="60"/>
    </location>
</feature>
<evidence type="ECO:0000313" key="8">
    <source>
        <dbReference type="Proteomes" id="UP001596391"/>
    </source>
</evidence>
<dbReference type="CDD" id="cd17316">
    <property type="entry name" value="MFS_SV2_like"/>
    <property type="match status" value="1"/>
</dbReference>
<proteinExistence type="predicted"/>
<sequence>MPVTASSEPTLVSPSTLPTDVHATTAVKPEPWFGAFLAGLSGWTLDAFDFFLVVLSLTAIGREFHQDVKHMIMASSATLLLRPIGAFLFGGISDRYGRKLPLVINLCLFSVVEMMTGFAHTFTQFIVIRALFGVVMGGQWGIGVSLAMEKVPTRYRGVLSGLLQQGYAIGFLLAAAAYFFLPQTHGWRPLFFVGSLPALASALFVALRVKESKTWQQNRSGSFGDLGRAVASHWKLLVYFTLFMMAMHMSSHGTQDMYPTFLEKDWGIVGKQKAALSAISMVGAILGGLSIGWISDRVGRKRAMIGALVGGIVMVPLWSHAHTLPLLVLGAVLMQFCVQGAWGVVPAHVAELSPDSVRGTLPGLGNQIGVALSGAVTVFEAAFATKGRSYATSMAMTAAAVFALAILMVFVGRERRSVELGK</sequence>
<feature type="transmembrane region" description="Helical" evidence="5">
    <location>
        <begin position="236"/>
        <end position="254"/>
    </location>
</feature>
<dbReference type="InterPro" id="IPR011701">
    <property type="entry name" value="MFS"/>
</dbReference>
<keyword evidence="2 5" id="KW-0812">Transmembrane</keyword>
<dbReference type="Pfam" id="PF00083">
    <property type="entry name" value="Sugar_tr"/>
    <property type="match status" value="1"/>
</dbReference>
<reference evidence="8" key="1">
    <citation type="journal article" date="2019" name="Int. J. Syst. Evol. Microbiol.">
        <title>The Global Catalogue of Microorganisms (GCM) 10K type strain sequencing project: providing services to taxonomists for standard genome sequencing and annotation.</title>
        <authorList>
            <consortium name="The Broad Institute Genomics Platform"/>
            <consortium name="The Broad Institute Genome Sequencing Center for Infectious Disease"/>
            <person name="Wu L."/>
            <person name="Ma J."/>
        </authorList>
    </citation>
    <scope>NUCLEOTIDE SEQUENCE [LARGE SCALE GENOMIC DNA]</scope>
    <source>
        <strain evidence="8">CGMCC 1.16026</strain>
    </source>
</reference>
<dbReference type="InterPro" id="IPR036259">
    <property type="entry name" value="MFS_trans_sf"/>
</dbReference>
<comment type="caution">
    <text evidence="7">The sequence shown here is derived from an EMBL/GenBank/DDBJ whole genome shotgun (WGS) entry which is preliminary data.</text>
</comment>
<keyword evidence="3 5" id="KW-1133">Transmembrane helix</keyword>
<gene>
    <name evidence="7" type="ORF">ACFQBQ_09465</name>
</gene>
<dbReference type="InterPro" id="IPR020846">
    <property type="entry name" value="MFS_dom"/>
</dbReference>
<dbReference type="Proteomes" id="UP001596391">
    <property type="component" value="Unassembled WGS sequence"/>
</dbReference>
<organism evidence="7 8">
    <name type="scientific">Granulicella cerasi</name>
    <dbReference type="NCBI Taxonomy" id="741063"/>
    <lineage>
        <taxon>Bacteria</taxon>
        <taxon>Pseudomonadati</taxon>
        <taxon>Acidobacteriota</taxon>
        <taxon>Terriglobia</taxon>
        <taxon>Terriglobales</taxon>
        <taxon>Acidobacteriaceae</taxon>
        <taxon>Granulicella</taxon>
    </lineage>
</organism>
<feature type="transmembrane region" description="Helical" evidence="5">
    <location>
        <begin position="274"/>
        <end position="294"/>
    </location>
</feature>
<evidence type="ECO:0000256" key="2">
    <source>
        <dbReference type="ARBA" id="ARBA00022692"/>
    </source>
</evidence>
<dbReference type="PANTHER" id="PTHR23508:SF10">
    <property type="entry name" value="CARBOXYLIC ACID TRANSPORTER PROTEIN HOMOLOG"/>
    <property type="match status" value="1"/>
</dbReference>
<dbReference type="PANTHER" id="PTHR23508">
    <property type="entry name" value="CARBOXYLIC ACID TRANSPORTER PROTEIN HOMOLOG"/>
    <property type="match status" value="1"/>
</dbReference>
<feature type="transmembrane region" description="Helical" evidence="5">
    <location>
        <begin position="158"/>
        <end position="181"/>
    </location>
</feature>
<dbReference type="InterPro" id="IPR005828">
    <property type="entry name" value="MFS_sugar_transport-like"/>
</dbReference>
<dbReference type="EMBL" id="JBHSWI010000001">
    <property type="protein sequence ID" value="MFC6645804.1"/>
    <property type="molecule type" value="Genomic_DNA"/>
</dbReference>
<feature type="transmembrane region" description="Helical" evidence="5">
    <location>
        <begin position="303"/>
        <end position="321"/>
    </location>
</feature>
<comment type="subcellular location">
    <subcellularLocation>
        <location evidence="1">Membrane</location>
        <topology evidence="1">Multi-pass membrane protein</topology>
    </subcellularLocation>
</comment>
<evidence type="ECO:0000256" key="1">
    <source>
        <dbReference type="ARBA" id="ARBA00004141"/>
    </source>
</evidence>
<accession>A0ABW1Z9L0</accession>
<evidence type="ECO:0000259" key="6">
    <source>
        <dbReference type="PROSITE" id="PS50850"/>
    </source>
</evidence>
<dbReference type="RefSeq" id="WP_263369520.1">
    <property type="nucleotide sequence ID" value="NZ_JAGSYD010000001.1"/>
</dbReference>
<keyword evidence="8" id="KW-1185">Reference proteome</keyword>
<dbReference type="InterPro" id="IPR005829">
    <property type="entry name" value="Sugar_transporter_CS"/>
</dbReference>
<feature type="transmembrane region" description="Helical" evidence="5">
    <location>
        <begin position="72"/>
        <end position="90"/>
    </location>
</feature>